<dbReference type="Proteomes" id="UP000789702">
    <property type="component" value="Unassembled WGS sequence"/>
</dbReference>
<feature type="non-terminal residue" evidence="1">
    <location>
        <position position="148"/>
    </location>
</feature>
<sequence length="148" mass="17068">MANNQISNIASQIFNTNDLHILDPLNVRIFASRWNKPRTLSGYDALELKITQICNTLLIFDIETIEKISLHIWEHFTTPAERDVHTNIAFRVNEYRKQNPHIFGPPAPGNMRHHGIETKATVDLPLKPMKHTDQSDTLYHGCDFPELE</sequence>
<evidence type="ECO:0000313" key="2">
    <source>
        <dbReference type="Proteomes" id="UP000789702"/>
    </source>
</evidence>
<dbReference type="EMBL" id="CAJVPU010010642">
    <property type="protein sequence ID" value="CAG8607533.1"/>
    <property type="molecule type" value="Genomic_DNA"/>
</dbReference>
<proteinExistence type="predicted"/>
<evidence type="ECO:0000313" key="1">
    <source>
        <dbReference type="EMBL" id="CAG8607533.1"/>
    </source>
</evidence>
<reference evidence="1" key="1">
    <citation type="submission" date="2021-06" db="EMBL/GenBank/DDBJ databases">
        <authorList>
            <person name="Kallberg Y."/>
            <person name="Tangrot J."/>
            <person name="Rosling A."/>
        </authorList>
    </citation>
    <scope>NUCLEOTIDE SEQUENCE</scope>
    <source>
        <strain evidence="1">IL203A</strain>
    </source>
</reference>
<keyword evidence="2" id="KW-1185">Reference proteome</keyword>
<name>A0ACA9MVD8_9GLOM</name>
<protein>
    <submittedName>
        <fullName evidence="1">9273_t:CDS:1</fullName>
    </submittedName>
</protein>
<accession>A0ACA9MVD8</accession>
<organism evidence="1 2">
    <name type="scientific">Dentiscutata heterogama</name>
    <dbReference type="NCBI Taxonomy" id="1316150"/>
    <lineage>
        <taxon>Eukaryota</taxon>
        <taxon>Fungi</taxon>
        <taxon>Fungi incertae sedis</taxon>
        <taxon>Mucoromycota</taxon>
        <taxon>Glomeromycotina</taxon>
        <taxon>Glomeromycetes</taxon>
        <taxon>Diversisporales</taxon>
        <taxon>Gigasporaceae</taxon>
        <taxon>Dentiscutata</taxon>
    </lineage>
</organism>
<comment type="caution">
    <text evidence="1">The sequence shown here is derived from an EMBL/GenBank/DDBJ whole genome shotgun (WGS) entry which is preliminary data.</text>
</comment>
<gene>
    <name evidence="1" type="ORF">DHETER_LOCUS7499</name>
</gene>